<proteinExistence type="inferred from homology"/>
<dbReference type="Gene3D" id="3.90.190.10">
    <property type="entry name" value="Protein tyrosine phosphatase superfamily"/>
    <property type="match status" value="1"/>
</dbReference>
<sequence>MLIRYDLHSCNRFSQRITHRFNSLILDSIRDKGSSSSPAMDKETYVKNRIQELVRLIKVARVYRQDNVPSLIQEGLYLGSFAAASNKNVLKSCNVTHILTVASSLRPAHPGDFVYKVVPVVDKEDTNLELYFDECIDFIDEAKKQGGSVLVHCFVGKSSSVTVVVAYLMKKQGMTLTQALQHVESIRPVANPNTGFIRQLQDLEKSLQELVGRKSKCCGGTRLVHLNLLLLAPSSLSLKQGSKNHLPTVKFEDPTKIIPFGGNL</sequence>
<comment type="caution">
    <text evidence="6">The sequence shown here is derived from an EMBL/GenBank/DDBJ whole genome shotgun (WGS) entry which is preliminary data.</text>
</comment>
<accession>A0ABQ7BFH9</accession>
<reference evidence="6 7" key="1">
    <citation type="journal article" date="2020" name="BMC Genomics">
        <title>Intraspecific diversification of the crop wild relative Brassica cretica Lam. using demographic model selection.</title>
        <authorList>
            <person name="Kioukis A."/>
            <person name="Michalopoulou V.A."/>
            <person name="Briers L."/>
            <person name="Pirintsos S."/>
            <person name="Studholme D.J."/>
            <person name="Pavlidis P."/>
            <person name="Sarris P.F."/>
        </authorList>
    </citation>
    <scope>NUCLEOTIDE SEQUENCE [LARGE SCALE GENOMIC DNA]</scope>
    <source>
        <strain evidence="7">cv. PFS-1207/04</strain>
    </source>
</reference>
<evidence type="ECO:0008006" key="8">
    <source>
        <dbReference type="Google" id="ProtNLM"/>
    </source>
</evidence>
<dbReference type="InterPro" id="IPR020420">
    <property type="entry name" value="Atypical_DUSP_subfamB"/>
</dbReference>
<gene>
    <name evidence="6" type="ORF">DY000_02041716</name>
</gene>
<dbReference type="InterPro" id="IPR000387">
    <property type="entry name" value="Tyr_Pase_dom"/>
</dbReference>
<feature type="domain" description="Tyrosine specific protein phosphatases" evidence="5">
    <location>
        <begin position="130"/>
        <end position="188"/>
    </location>
</feature>
<evidence type="ECO:0000256" key="2">
    <source>
        <dbReference type="ARBA" id="ARBA00022801"/>
    </source>
</evidence>
<dbReference type="PANTHER" id="PTHR10159:SF518">
    <property type="entry name" value="DUAL SPECIFICITY PROTEIN PHOSPHATASE 1"/>
    <property type="match status" value="1"/>
</dbReference>
<dbReference type="InterPro" id="IPR020422">
    <property type="entry name" value="TYR_PHOSPHATASE_DUAL_dom"/>
</dbReference>
<dbReference type="Proteomes" id="UP000266723">
    <property type="component" value="Unassembled WGS sequence"/>
</dbReference>
<name>A0ABQ7BFH9_BRACR</name>
<dbReference type="CDD" id="cd14498">
    <property type="entry name" value="DSP"/>
    <property type="match status" value="1"/>
</dbReference>
<protein>
    <recommendedName>
        <fullName evidence="8">Dual specificity protein phosphatase 1</fullName>
    </recommendedName>
</protein>
<dbReference type="PRINTS" id="PR01910">
    <property type="entry name" value="ADSPHPHTASEB"/>
</dbReference>
<comment type="similarity">
    <text evidence="1">Belongs to the protein-tyrosine phosphatase family. Non-receptor class dual specificity subfamily.</text>
</comment>
<evidence type="ECO:0000313" key="6">
    <source>
        <dbReference type="EMBL" id="KAF3530974.1"/>
    </source>
</evidence>
<keyword evidence="7" id="KW-1185">Reference proteome</keyword>
<evidence type="ECO:0000259" key="4">
    <source>
        <dbReference type="PROSITE" id="PS50054"/>
    </source>
</evidence>
<evidence type="ECO:0000313" key="7">
    <source>
        <dbReference type="Proteomes" id="UP000266723"/>
    </source>
</evidence>
<dbReference type="InterPro" id="IPR029021">
    <property type="entry name" value="Prot-tyrosine_phosphatase-like"/>
</dbReference>
<keyword evidence="2" id="KW-0378">Hydrolase</keyword>
<feature type="domain" description="Tyrosine-protein phosphatase" evidence="4">
    <location>
        <begin position="68"/>
        <end position="209"/>
    </location>
</feature>
<organism evidence="6 7">
    <name type="scientific">Brassica cretica</name>
    <name type="common">Mustard</name>
    <dbReference type="NCBI Taxonomy" id="69181"/>
    <lineage>
        <taxon>Eukaryota</taxon>
        <taxon>Viridiplantae</taxon>
        <taxon>Streptophyta</taxon>
        <taxon>Embryophyta</taxon>
        <taxon>Tracheophyta</taxon>
        <taxon>Spermatophyta</taxon>
        <taxon>Magnoliopsida</taxon>
        <taxon>eudicotyledons</taxon>
        <taxon>Gunneridae</taxon>
        <taxon>Pentapetalae</taxon>
        <taxon>rosids</taxon>
        <taxon>malvids</taxon>
        <taxon>Brassicales</taxon>
        <taxon>Brassicaceae</taxon>
        <taxon>Brassiceae</taxon>
        <taxon>Brassica</taxon>
    </lineage>
</organism>
<evidence type="ECO:0000259" key="5">
    <source>
        <dbReference type="PROSITE" id="PS50056"/>
    </source>
</evidence>
<dbReference type="SUPFAM" id="SSF52799">
    <property type="entry name" value="(Phosphotyrosine protein) phosphatases II"/>
    <property type="match status" value="1"/>
</dbReference>
<dbReference type="SMART" id="SM00195">
    <property type="entry name" value="DSPc"/>
    <property type="match status" value="1"/>
</dbReference>
<dbReference type="InterPro" id="IPR000340">
    <property type="entry name" value="Dual-sp_phosphatase_cat-dom"/>
</dbReference>
<keyword evidence="3" id="KW-0904">Protein phosphatase</keyword>
<dbReference type="Pfam" id="PF00782">
    <property type="entry name" value="DSPc"/>
    <property type="match status" value="1"/>
</dbReference>
<dbReference type="EMBL" id="QGKV02001507">
    <property type="protein sequence ID" value="KAF3530974.1"/>
    <property type="molecule type" value="Genomic_DNA"/>
</dbReference>
<dbReference type="PROSITE" id="PS50054">
    <property type="entry name" value="TYR_PHOSPHATASE_DUAL"/>
    <property type="match status" value="1"/>
</dbReference>
<dbReference type="PRINTS" id="PR01908">
    <property type="entry name" value="ADSPHPHTASE"/>
</dbReference>
<evidence type="ECO:0000256" key="3">
    <source>
        <dbReference type="ARBA" id="ARBA00022912"/>
    </source>
</evidence>
<dbReference type="PROSITE" id="PS50056">
    <property type="entry name" value="TYR_PHOSPHATASE_2"/>
    <property type="match status" value="1"/>
</dbReference>
<evidence type="ECO:0000256" key="1">
    <source>
        <dbReference type="ARBA" id="ARBA00008601"/>
    </source>
</evidence>
<dbReference type="PANTHER" id="PTHR10159">
    <property type="entry name" value="DUAL SPECIFICITY PROTEIN PHOSPHATASE"/>
    <property type="match status" value="1"/>
</dbReference>